<evidence type="ECO:0000256" key="9">
    <source>
        <dbReference type="ARBA" id="ARBA00024867"/>
    </source>
</evidence>
<evidence type="ECO:0000313" key="14">
    <source>
        <dbReference type="Proteomes" id="UP000606720"/>
    </source>
</evidence>
<dbReference type="InterPro" id="IPR011006">
    <property type="entry name" value="CheY-like_superfamily"/>
</dbReference>
<keyword evidence="3" id="KW-0963">Cytoplasm</keyword>
<evidence type="ECO:0000256" key="7">
    <source>
        <dbReference type="ARBA" id="ARBA00023125"/>
    </source>
</evidence>
<sequence length="239" mass="27446">MHKVFIADDEAWIIVGMKKLIEKSELPFKVVGEACNGVTALEEMEKKKPDVLFSDIRMPGYNGLGLLEEMQKRGILAKVVFISGYAEFEYAQKAVELHAYDYLLKPVKQEKLNQVLSRIHEELGGDIERDEEEEVSLTVMQQIISEIQERYTENITLTELAETYKISTGHLSNLIKRELKLSFSEYIAARRIQRAKELLGDDTLSIEQIAGMVGYKDYFYFTKVFKKVAGVSPSKYRKM</sequence>
<dbReference type="GO" id="GO:0005737">
    <property type="term" value="C:cytoplasm"/>
    <property type="evidence" value="ECO:0007669"/>
    <property type="project" value="UniProtKB-SubCell"/>
</dbReference>
<keyword evidence="4 10" id="KW-0597">Phosphoprotein</keyword>
<evidence type="ECO:0000256" key="1">
    <source>
        <dbReference type="ARBA" id="ARBA00004496"/>
    </source>
</evidence>
<evidence type="ECO:0000256" key="2">
    <source>
        <dbReference type="ARBA" id="ARBA00018672"/>
    </source>
</evidence>
<dbReference type="PRINTS" id="PR00032">
    <property type="entry name" value="HTHARAC"/>
</dbReference>
<comment type="caution">
    <text evidence="13">The sequence shown here is derived from an EMBL/GenBank/DDBJ whole genome shotgun (WGS) entry which is preliminary data.</text>
</comment>
<evidence type="ECO:0000259" key="11">
    <source>
        <dbReference type="PROSITE" id="PS01124"/>
    </source>
</evidence>
<dbReference type="GO" id="GO:0043565">
    <property type="term" value="F:sequence-specific DNA binding"/>
    <property type="evidence" value="ECO:0007669"/>
    <property type="project" value="InterPro"/>
</dbReference>
<dbReference type="PANTHER" id="PTHR42713">
    <property type="entry name" value="HISTIDINE KINASE-RELATED"/>
    <property type="match status" value="1"/>
</dbReference>
<dbReference type="Pfam" id="PF12833">
    <property type="entry name" value="HTH_18"/>
    <property type="match status" value="1"/>
</dbReference>
<evidence type="ECO:0000256" key="10">
    <source>
        <dbReference type="PROSITE-ProRule" id="PRU00169"/>
    </source>
</evidence>
<dbReference type="SMART" id="SM00448">
    <property type="entry name" value="REC"/>
    <property type="match status" value="1"/>
</dbReference>
<dbReference type="InterPro" id="IPR009057">
    <property type="entry name" value="Homeodomain-like_sf"/>
</dbReference>
<evidence type="ECO:0000256" key="5">
    <source>
        <dbReference type="ARBA" id="ARBA00023012"/>
    </source>
</evidence>
<dbReference type="SUPFAM" id="SSF46689">
    <property type="entry name" value="Homeodomain-like"/>
    <property type="match status" value="1"/>
</dbReference>
<dbReference type="Pfam" id="PF00072">
    <property type="entry name" value="Response_reg"/>
    <property type="match status" value="1"/>
</dbReference>
<dbReference type="Gene3D" id="1.10.10.60">
    <property type="entry name" value="Homeodomain-like"/>
    <property type="match status" value="2"/>
</dbReference>
<organism evidence="13 14">
    <name type="scientific">Roseburia zhanii</name>
    <dbReference type="NCBI Taxonomy" id="2763064"/>
    <lineage>
        <taxon>Bacteria</taxon>
        <taxon>Bacillati</taxon>
        <taxon>Bacillota</taxon>
        <taxon>Clostridia</taxon>
        <taxon>Lachnospirales</taxon>
        <taxon>Lachnospiraceae</taxon>
        <taxon>Roseburia</taxon>
    </lineage>
</organism>
<evidence type="ECO:0000256" key="4">
    <source>
        <dbReference type="ARBA" id="ARBA00022553"/>
    </source>
</evidence>
<dbReference type="PROSITE" id="PS01124">
    <property type="entry name" value="HTH_ARAC_FAMILY_2"/>
    <property type="match status" value="1"/>
</dbReference>
<dbReference type="AlphaFoldDB" id="A0A923LPC4"/>
<dbReference type="InterPro" id="IPR018060">
    <property type="entry name" value="HTH_AraC"/>
</dbReference>
<evidence type="ECO:0000256" key="3">
    <source>
        <dbReference type="ARBA" id="ARBA00022490"/>
    </source>
</evidence>
<dbReference type="Gene3D" id="3.40.50.2300">
    <property type="match status" value="1"/>
</dbReference>
<comment type="subcellular location">
    <subcellularLocation>
        <location evidence="1">Cytoplasm</location>
    </subcellularLocation>
</comment>
<gene>
    <name evidence="13" type="ORF">H8S17_09485</name>
</gene>
<keyword evidence="8" id="KW-0804">Transcription</keyword>
<protein>
    <recommendedName>
        <fullName evidence="2">Stage 0 sporulation protein A homolog</fullName>
    </recommendedName>
</protein>
<dbReference type="GO" id="GO:0003700">
    <property type="term" value="F:DNA-binding transcription factor activity"/>
    <property type="evidence" value="ECO:0007669"/>
    <property type="project" value="InterPro"/>
</dbReference>
<keyword evidence="5" id="KW-0902">Two-component regulatory system</keyword>
<dbReference type="InterPro" id="IPR001789">
    <property type="entry name" value="Sig_transdc_resp-reg_receiver"/>
</dbReference>
<keyword evidence="6" id="KW-0805">Transcription regulation</keyword>
<feature type="modified residue" description="4-aspartylphosphate" evidence="10">
    <location>
        <position position="55"/>
    </location>
</feature>
<feature type="domain" description="Response regulatory" evidence="12">
    <location>
        <begin position="3"/>
        <end position="120"/>
    </location>
</feature>
<dbReference type="SMART" id="SM00342">
    <property type="entry name" value="HTH_ARAC"/>
    <property type="match status" value="1"/>
</dbReference>
<proteinExistence type="predicted"/>
<dbReference type="EMBL" id="JACOPH010000007">
    <property type="protein sequence ID" value="MBC5714438.1"/>
    <property type="molecule type" value="Genomic_DNA"/>
</dbReference>
<name>A0A923LPC4_9FIRM</name>
<dbReference type="InterPro" id="IPR020449">
    <property type="entry name" value="Tscrpt_reg_AraC-type_HTH"/>
</dbReference>
<dbReference type="Proteomes" id="UP000606720">
    <property type="component" value="Unassembled WGS sequence"/>
</dbReference>
<feature type="domain" description="HTH araC/xylS-type" evidence="11">
    <location>
        <begin position="141"/>
        <end position="239"/>
    </location>
</feature>
<dbReference type="GO" id="GO:0000160">
    <property type="term" value="P:phosphorelay signal transduction system"/>
    <property type="evidence" value="ECO:0007669"/>
    <property type="project" value="UniProtKB-KW"/>
</dbReference>
<reference evidence="13" key="1">
    <citation type="submission" date="2020-08" db="EMBL/GenBank/DDBJ databases">
        <title>Genome public.</title>
        <authorList>
            <person name="Liu C."/>
            <person name="Sun Q."/>
        </authorList>
    </citation>
    <scope>NUCLEOTIDE SEQUENCE</scope>
    <source>
        <strain evidence="13">BX1005</strain>
    </source>
</reference>
<evidence type="ECO:0000256" key="6">
    <source>
        <dbReference type="ARBA" id="ARBA00023015"/>
    </source>
</evidence>
<dbReference type="CDD" id="cd17536">
    <property type="entry name" value="REC_YesN-like"/>
    <property type="match status" value="1"/>
</dbReference>
<dbReference type="InterPro" id="IPR051552">
    <property type="entry name" value="HptR"/>
</dbReference>
<dbReference type="PROSITE" id="PS50110">
    <property type="entry name" value="RESPONSE_REGULATORY"/>
    <property type="match status" value="1"/>
</dbReference>
<dbReference type="PANTHER" id="PTHR42713:SF3">
    <property type="entry name" value="TRANSCRIPTIONAL REGULATORY PROTEIN HPTR"/>
    <property type="match status" value="1"/>
</dbReference>
<evidence type="ECO:0000256" key="8">
    <source>
        <dbReference type="ARBA" id="ARBA00023163"/>
    </source>
</evidence>
<keyword evidence="7" id="KW-0238">DNA-binding</keyword>
<keyword evidence="14" id="KW-1185">Reference proteome</keyword>
<comment type="function">
    <text evidence="9">May play the central regulatory role in sporulation. It may be an element of the effector pathway responsible for the activation of sporulation genes in response to nutritional stress. Spo0A may act in concert with spo0H (a sigma factor) to control the expression of some genes that are critical to the sporulation process.</text>
</comment>
<accession>A0A923LPC4</accession>
<dbReference type="SUPFAM" id="SSF52172">
    <property type="entry name" value="CheY-like"/>
    <property type="match status" value="1"/>
</dbReference>
<evidence type="ECO:0000313" key="13">
    <source>
        <dbReference type="EMBL" id="MBC5714438.1"/>
    </source>
</evidence>
<evidence type="ECO:0000259" key="12">
    <source>
        <dbReference type="PROSITE" id="PS50110"/>
    </source>
</evidence>